<evidence type="ECO:0000313" key="2">
    <source>
        <dbReference type="EMBL" id="AYN57315.1"/>
    </source>
</evidence>
<protein>
    <submittedName>
        <fullName evidence="2">Uncharacterized protein</fullName>
    </submittedName>
</protein>
<dbReference type="EMBL" id="MH834603">
    <property type="protein sequence ID" value="AYN57315.1"/>
    <property type="molecule type" value="Genomic_DNA"/>
</dbReference>
<dbReference type="GeneID" id="55006472"/>
<proteinExistence type="predicted"/>
<accession>A0A3G2KEI1</accession>
<dbReference type="Proteomes" id="UP000277028">
    <property type="component" value="Segment"/>
</dbReference>
<evidence type="ECO:0000313" key="3">
    <source>
        <dbReference type="Proteomes" id="UP000277028"/>
    </source>
</evidence>
<gene>
    <name evidence="2" type="primary">49</name>
    <name evidence="2" type="ORF">PBI_BRIDGETTE_49</name>
</gene>
<feature type="region of interest" description="Disordered" evidence="1">
    <location>
        <begin position="145"/>
        <end position="266"/>
    </location>
</feature>
<reference evidence="2 3" key="1">
    <citation type="submission" date="2018-09" db="EMBL/GenBank/DDBJ databases">
        <authorList>
            <person name="Rimple P.A."/>
            <person name="Stoner T.H."/>
            <person name="Garlena R.A."/>
            <person name="Russell D.A."/>
            <person name="Pope W.H."/>
            <person name="Jacobs-Sera D."/>
            <person name="Hatfull G.F."/>
        </authorList>
    </citation>
    <scope>NUCLEOTIDE SEQUENCE [LARGE SCALE GENOMIC DNA]</scope>
</reference>
<evidence type="ECO:0000256" key="1">
    <source>
        <dbReference type="SAM" id="MobiDB-lite"/>
    </source>
</evidence>
<name>A0A3G2KEI1_9CAUD</name>
<sequence>MSNGLDAFKKRAPSKFATFPQPGATVAGVITEISDQKQATKYNRDPKAPKELEFWPKSGDPKMEVWVTLQTNERDPLDPEDRGLRTVVVTVNQKPGGQLAAIMDACEAIGAETPLPGGFLVLTFTGYDPESENAQQPRKLFAAQYKSPAPGGGAFTPQAAPAVQQAPQEQYNQWNPAPPAPIQQQAPVQQYQQPPVQQQAAPPAWAQPPVQQAPQQQYQPPVQVNTSTGEVAPQQGYQQPAQQAPVQQYQQPPVQQQAPQQGGGVDASQIQALIAQGMDDATIQSTTGAPAPAIAAIRAVS</sequence>
<feature type="compositionally biased region" description="Low complexity" evidence="1">
    <location>
        <begin position="231"/>
        <end position="260"/>
    </location>
</feature>
<dbReference type="KEGG" id="vg:55006472"/>
<keyword evidence="3" id="KW-1185">Reference proteome</keyword>
<organism evidence="2 3">
    <name type="scientific">Arthrobacter phage Bridgette</name>
    <dbReference type="NCBI Taxonomy" id="2419949"/>
    <lineage>
        <taxon>Viruses</taxon>
        <taxon>Duplodnaviria</taxon>
        <taxon>Heunggongvirae</taxon>
        <taxon>Uroviricota</taxon>
        <taxon>Caudoviricetes</taxon>
        <taxon>Bridgettevirus</taxon>
        <taxon>Bridgettevirus bridgette</taxon>
    </lineage>
</organism>
<feature type="compositionally biased region" description="Low complexity" evidence="1">
    <location>
        <begin position="182"/>
        <end position="224"/>
    </location>
</feature>
<feature type="compositionally biased region" description="Low complexity" evidence="1">
    <location>
        <begin position="157"/>
        <end position="168"/>
    </location>
</feature>
<dbReference type="RefSeq" id="YP_009815251.1">
    <property type="nucleotide sequence ID" value="NC_048091.1"/>
</dbReference>